<reference evidence="2" key="2">
    <citation type="submission" date="2025-08" db="UniProtKB">
        <authorList>
            <consortium name="RefSeq"/>
        </authorList>
    </citation>
    <scope>IDENTIFICATION</scope>
    <source>
        <tissue evidence="2">Leaf</tissue>
    </source>
</reference>
<evidence type="ECO:0000313" key="2">
    <source>
        <dbReference type="RefSeq" id="XP_075080256.1"/>
    </source>
</evidence>
<protein>
    <submittedName>
        <fullName evidence="2">Uncharacterized protein LOC142165783</fullName>
    </submittedName>
</protein>
<name>A0AC58S5I4_TOBAC</name>
<accession>A0AC58S5I4</accession>
<organism evidence="1 2">
    <name type="scientific">Nicotiana tabacum</name>
    <name type="common">Common tobacco</name>
    <dbReference type="NCBI Taxonomy" id="4097"/>
    <lineage>
        <taxon>Eukaryota</taxon>
        <taxon>Viridiplantae</taxon>
        <taxon>Streptophyta</taxon>
        <taxon>Embryophyta</taxon>
        <taxon>Tracheophyta</taxon>
        <taxon>Spermatophyta</taxon>
        <taxon>Magnoliopsida</taxon>
        <taxon>eudicotyledons</taxon>
        <taxon>Gunneridae</taxon>
        <taxon>Pentapetalae</taxon>
        <taxon>asterids</taxon>
        <taxon>lamiids</taxon>
        <taxon>Solanales</taxon>
        <taxon>Solanaceae</taxon>
        <taxon>Nicotianoideae</taxon>
        <taxon>Nicotianeae</taxon>
        <taxon>Nicotiana</taxon>
    </lineage>
</organism>
<reference evidence="1" key="1">
    <citation type="journal article" date="2014" name="Nat. Commun.">
        <title>The tobacco genome sequence and its comparison with those of tomato and potato.</title>
        <authorList>
            <person name="Sierro N."/>
            <person name="Battey J.N."/>
            <person name="Ouadi S."/>
            <person name="Bakaher N."/>
            <person name="Bovet L."/>
            <person name="Willig A."/>
            <person name="Goepfert S."/>
            <person name="Peitsch M.C."/>
            <person name="Ivanov N.V."/>
        </authorList>
    </citation>
    <scope>NUCLEOTIDE SEQUENCE [LARGE SCALE GENOMIC DNA]</scope>
</reference>
<proteinExistence type="predicted"/>
<gene>
    <name evidence="2" type="primary">LOC142165783</name>
</gene>
<evidence type="ECO:0000313" key="1">
    <source>
        <dbReference type="Proteomes" id="UP000790787"/>
    </source>
</evidence>
<keyword evidence="1" id="KW-1185">Reference proteome</keyword>
<dbReference type="RefSeq" id="XP_075080256.1">
    <property type="nucleotide sequence ID" value="XM_075224155.1"/>
</dbReference>
<sequence length="398" mass="46717">MASRMHRDKGFQIKTYNPEHSCKNWYHHNKTITSSFIARRYLDTISSNRDLKVSKFRDTISRQLKAHISLPQARRAKRKAIALLDGDIKDQFAMLWDYINELERTNPGLLEAFNDGLSFEVGFSGFSLRNALWAAAKSTTENMILEAQDKPIITLLEKLRYILMARIQANRDKGEKWNLGDVWRRIKDILHKNEAAAAAFIPQKSNKWNYKILGKSMDDNWAVDLHNKTCSCRKWKITRYPCKHAISAIWAKNDEVINYVDDRYMVETYRRIYEYAILSINRSQLWPKSCKIPPLPPKNVKQKRGRKQKSRKKEFGEARASRTRMKRKQTTIECSICHKPDHNKRTCKFSYVETETDLNEPVFWQSTTSSYLEKLAVRRGELSEVRKGEVEHGSSHYY</sequence>
<dbReference type="Proteomes" id="UP000790787">
    <property type="component" value="Chromosome 11"/>
</dbReference>